<comment type="caution">
    <text evidence="4">The sequence shown here is derived from an EMBL/GenBank/DDBJ whole genome shotgun (WGS) entry which is preliminary data.</text>
</comment>
<dbReference type="InterPro" id="IPR036086">
    <property type="entry name" value="ParB/Sulfiredoxin_sf"/>
</dbReference>
<keyword evidence="1" id="KW-0489">Methyltransferase</keyword>
<evidence type="ECO:0000313" key="4">
    <source>
        <dbReference type="EMBL" id="NGZ45497.1"/>
    </source>
</evidence>
<dbReference type="InterPro" id="IPR029063">
    <property type="entry name" value="SAM-dependent_MTases_sf"/>
</dbReference>
<dbReference type="SUPFAM" id="SSF110849">
    <property type="entry name" value="ParB/Sulfiredoxin"/>
    <property type="match status" value="1"/>
</dbReference>
<accession>A0ABX0F1Z7</accession>
<protein>
    <recommendedName>
        <fullName evidence="3">ParB-like N-terminal domain-containing protein</fullName>
    </recommendedName>
</protein>
<feature type="domain" description="ParB-like N-terminal" evidence="3">
    <location>
        <begin position="10"/>
        <end position="98"/>
    </location>
</feature>
<dbReference type="Proteomes" id="UP001318301">
    <property type="component" value="Unassembled WGS sequence"/>
</dbReference>
<dbReference type="InterPro" id="IPR003115">
    <property type="entry name" value="ParB_N"/>
</dbReference>
<organism evidence="4 5">
    <name type="scientific">Aquirufa beregesia</name>
    <dbReference type="NCBI Taxonomy" id="2516556"/>
    <lineage>
        <taxon>Bacteria</taxon>
        <taxon>Pseudomonadati</taxon>
        <taxon>Bacteroidota</taxon>
        <taxon>Cytophagia</taxon>
        <taxon>Cytophagales</taxon>
        <taxon>Flectobacillaceae</taxon>
        <taxon>Aquirufa</taxon>
    </lineage>
</organism>
<dbReference type="InterPro" id="IPR002941">
    <property type="entry name" value="DNA_methylase_N4/N6"/>
</dbReference>
<dbReference type="SMART" id="SM00470">
    <property type="entry name" value="ParB"/>
    <property type="match status" value="1"/>
</dbReference>
<proteinExistence type="predicted"/>
<dbReference type="Pfam" id="PF01555">
    <property type="entry name" value="N6_N4_Mtase"/>
    <property type="match status" value="1"/>
</dbReference>
<evidence type="ECO:0000256" key="1">
    <source>
        <dbReference type="ARBA" id="ARBA00022603"/>
    </source>
</evidence>
<dbReference type="Gene3D" id="3.40.50.150">
    <property type="entry name" value="Vaccinia Virus protein VP39"/>
    <property type="match status" value="1"/>
</dbReference>
<dbReference type="Gene3D" id="3.90.1530.10">
    <property type="entry name" value="Conserved hypothetical protein from pyrococcus furiosus pfu- 392566-001, ParB domain"/>
    <property type="match status" value="1"/>
</dbReference>
<gene>
    <name evidence="4" type="ORF">EWU23_13515</name>
</gene>
<name>A0ABX0F1Z7_9BACT</name>
<keyword evidence="2" id="KW-0808">Transferase</keyword>
<keyword evidence="5" id="KW-1185">Reference proteome</keyword>
<evidence type="ECO:0000313" key="5">
    <source>
        <dbReference type="Proteomes" id="UP001318301"/>
    </source>
</evidence>
<dbReference type="SUPFAM" id="SSF53335">
    <property type="entry name" value="S-adenosyl-L-methionine-dependent methyltransferases"/>
    <property type="match status" value="1"/>
</dbReference>
<reference evidence="4 5" key="1">
    <citation type="submission" date="2019-02" db="EMBL/GenBank/DDBJ databases">
        <title>Genome of a new Bacteroidetes strain.</title>
        <authorList>
            <person name="Pitt A."/>
        </authorList>
    </citation>
    <scope>NUCLEOTIDE SEQUENCE [LARGE SCALE GENOMIC DNA]</scope>
    <source>
        <strain evidence="4 5">50C-KIRBA</strain>
    </source>
</reference>
<dbReference type="RefSeq" id="WP_166233135.1">
    <property type="nucleotide sequence ID" value="NZ_CBCSIJ010000036.1"/>
</dbReference>
<evidence type="ECO:0000259" key="3">
    <source>
        <dbReference type="SMART" id="SM00470"/>
    </source>
</evidence>
<dbReference type="EMBL" id="SEWW01000014">
    <property type="protein sequence ID" value="NGZ45497.1"/>
    <property type="molecule type" value="Genomic_DNA"/>
</dbReference>
<sequence>MMITLNPQEVDIPIENIKPHTEIPLLNKEKKMDHIEYTMKRFGQVTPILGNFEDGIFYVVDGIVRLEIAKKLGHKTLRCLPINISKEDVVKFRLTSNQRTKMSYSEIVKYAEHMLELVGKTQGKKKELLGFEDFDNEDHHGLVGKDRYELACHLLDLPIKGSSLRKLMDIHWHEEKDDDSLGLIEGLDNNLFSLDAAHRLVKKDKKIQEKNLFKEWRKNEISNQAVWSKIFHQSSDDLLNLKKYRPNFAMFSPPYWMMKLYRNQGEMKYGQESTLEEYIINSRKFIDALVEIMDKDGVVVIVIGESYSGGYMGVINEYENMLKSSGLEILGKCPWIKTNPTPTIVDKFFRPADEMIFVCKMKGGNPIFNPQMTPTKDGKKGIKKSHKAKNGSQRFFLQDEERVLTNVIETPVCNPTEYQKYDSNFFHDAPCPMEIYDILTQSYTLPGMTCIDIHCGAGQGLEIFAKWGCNSVGVDIDIESVEFCRKRMDMVLGSENSEELAIAA</sequence>
<evidence type="ECO:0000256" key="2">
    <source>
        <dbReference type="ARBA" id="ARBA00022679"/>
    </source>
</evidence>